<proteinExistence type="predicted"/>
<sequence>MDHIIMATKLSLKSIEFFTTHYRNIKSCYRTMINFSSLFLTIRSGSDAISFSFMHLIIRGKEKVFFKINQHEIMSTYSQHYFLAQLVLFFTLEKKARNFSAGSLQMSIDNRRVFSYYEHSEVTLLSFMFLITGKEKLASHFRQAKSSNMAEVNMKSKKKLALKGQERVLWDETKWRPLKVRGKVSTNDTCEREHSWQLVFCYFK</sequence>
<dbReference type="Proteomes" id="UP001249851">
    <property type="component" value="Unassembled WGS sequence"/>
</dbReference>
<reference evidence="1" key="2">
    <citation type="journal article" date="2023" name="Science">
        <title>Genomic signatures of disease resistance in endangered staghorn corals.</title>
        <authorList>
            <person name="Vollmer S.V."/>
            <person name="Selwyn J.D."/>
            <person name="Despard B.A."/>
            <person name="Roesel C.L."/>
        </authorList>
    </citation>
    <scope>NUCLEOTIDE SEQUENCE</scope>
    <source>
        <strain evidence="1">K2</strain>
    </source>
</reference>
<reference evidence="1" key="1">
    <citation type="journal article" date="2023" name="G3 (Bethesda)">
        <title>Whole genome assembly and annotation of the endangered Caribbean coral Acropora cervicornis.</title>
        <authorList>
            <person name="Selwyn J.D."/>
            <person name="Vollmer S.V."/>
        </authorList>
    </citation>
    <scope>NUCLEOTIDE SEQUENCE</scope>
    <source>
        <strain evidence="1">K2</strain>
    </source>
</reference>
<gene>
    <name evidence="1" type="ORF">P5673_001492</name>
</gene>
<dbReference type="EMBL" id="JARQWQ010000002">
    <property type="protein sequence ID" value="KAK2573792.1"/>
    <property type="molecule type" value="Genomic_DNA"/>
</dbReference>
<keyword evidence="2" id="KW-1185">Reference proteome</keyword>
<accession>A0AAD9R671</accession>
<evidence type="ECO:0000313" key="2">
    <source>
        <dbReference type="Proteomes" id="UP001249851"/>
    </source>
</evidence>
<dbReference type="AlphaFoldDB" id="A0AAD9R671"/>
<organism evidence="1 2">
    <name type="scientific">Acropora cervicornis</name>
    <name type="common">Staghorn coral</name>
    <dbReference type="NCBI Taxonomy" id="6130"/>
    <lineage>
        <taxon>Eukaryota</taxon>
        <taxon>Metazoa</taxon>
        <taxon>Cnidaria</taxon>
        <taxon>Anthozoa</taxon>
        <taxon>Hexacorallia</taxon>
        <taxon>Scleractinia</taxon>
        <taxon>Astrocoeniina</taxon>
        <taxon>Acroporidae</taxon>
        <taxon>Acropora</taxon>
    </lineage>
</organism>
<protein>
    <submittedName>
        <fullName evidence="1">Uncharacterized protein</fullName>
    </submittedName>
</protein>
<evidence type="ECO:0000313" key="1">
    <source>
        <dbReference type="EMBL" id="KAK2573792.1"/>
    </source>
</evidence>
<comment type="caution">
    <text evidence="1">The sequence shown here is derived from an EMBL/GenBank/DDBJ whole genome shotgun (WGS) entry which is preliminary data.</text>
</comment>
<name>A0AAD9R671_ACRCE</name>